<evidence type="ECO:0000256" key="1">
    <source>
        <dbReference type="SAM" id="SignalP"/>
    </source>
</evidence>
<dbReference type="RefSeq" id="WP_006608832.1">
    <property type="nucleotide sequence ID" value="NZ_AFXA01000011.1"/>
</dbReference>
<dbReference type="PROSITE" id="PS51257">
    <property type="entry name" value="PROKAR_LIPOPROTEIN"/>
    <property type="match status" value="1"/>
</dbReference>
<dbReference type="EMBL" id="AFXA01000011">
    <property type="protein sequence ID" value="EGV00219.1"/>
    <property type="molecule type" value="Genomic_DNA"/>
</dbReference>
<feature type="chain" id="PRO_5003388952" description="Lipoprotein" evidence="1">
    <location>
        <begin position="24"/>
        <end position="189"/>
    </location>
</feature>
<keyword evidence="3" id="KW-1185">Reference proteome</keyword>
<organism evidence="2 3">
    <name type="scientific">Mycoplasmopsis columbina SF7</name>
    <dbReference type="NCBI Taxonomy" id="1037410"/>
    <lineage>
        <taxon>Bacteria</taxon>
        <taxon>Bacillati</taxon>
        <taxon>Mycoplasmatota</taxon>
        <taxon>Mycoplasmoidales</taxon>
        <taxon>Metamycoplasmataceae</taxon>
        <taxon>Mycoplasmopsis</taxon>
    </lineage>
</organism>
<comment type="caution">
    <text evidence="2">The sequence shown here is derived from an EMBL/GenBank/DDBJ whole genome shotgun (WGS) entry which is preliminary data.</text>
</comment>
<evidence type="ECO:0008006" key="4">
    <source>
        <dbReference type="Google" id="ProtNLM"/>
    </source>
</evidence>
<protein>
    <recommendedName>
        <fullName evidence="4">Lipoprotein</fullName>
    </recommendedName>
</protein>
<sequence length="189" mass="21093">MKKFKFYGLLGVTALPVSFVAVSCSQPTDEEKKNYVIEFAKKVEAQTESLINEDSKDEGVISSIPLGEILKFEDIANLTYSEINKKYQEAYEQFQSAKALLALQVSTMKTFLDNNTFPQLSLLKPILEKPLNLLDKILNKNILTNDLYQSIKNLENNGIFDILKDAANIKKAIEKITKATGSGGFAFGQ</sequence>
<dbReference type="AlphaFoldDB" id="F9UKL4"/>
<evidence type="ECO:0000313" key="3">
    <source>
        <dbReference type="Proteomes" id="UP000004978"/>
    </source>
</evidence>
<keyword evidence="1" id="KW-0732">Signal</keyword>
<dbReference type="STRING" id="1037410.MCSF7_02136"/>
<accession>F9UKL4</accession>
<dbReference type="Proteomes" id="UP000004978">
    <property type="component" value="Unassembled WGS sequence"/>
</dbReference>
<evidence type="ECO:0000313" key="2">
    <source>
        <dbReference type="EMBL" id="EGV00219.1"/>
    </source>
</evidence>
<proteinExistence type="predicted"/>
<name>F9UKL4_9BACT</name>
<reference evidence="2 3" key="1">
    <citation type="journal article" date="2013" name="Genome Announc.">
        <title>Genome Sequence of Mycoplasma columbinum Strain SF7.</title>
        <authorList>
            <person name="Guo Z."/>
            <person name="Xu X."/>
            <person name="Zheng Q."/>
            <person name="Li T."/>
            <person name="Kuang S."/>
            <person name="Zhang Z."/>
            <person name="Chen Y."/>
            <person name="Lu X."/>
            <person name="Zhou R."/>
            <person name="Bi D."/>
            <person name="Jin H."/>
        </authorList>
    </citation>
    <scope>NUCLEOTIDE SEQUENCE [LARGE SCALE GENOMIC DNA]</scope>
    <source>
        <strain evidence="2 3">SF7</strain>
    </source>
</reference>
<gene>
    <name evidence="2" type="ORF">MCSF7_02136</name>
</gene>
<feature type="signal peptide" evidence="1">
    <location>
        <begin position="1"/>
        <end position="23"/>
    </location>
</feature>